<keyword evidence="3" id="KW-1185">Reference proteome</keyword>
<dbReference type="SUPFAM" id="SSF53254">
    <property type="entry name" value="Phosphoglycerate mutase-like"/>
    <property type="match status" value="1"/>
</dbReference>
<accession>A0A8J5XRL8</accession>
<evidence type="ECO:0008006" key="4">
    <source>
        <dbReference type="Google" id="ProtNLM"/>
    </source>
</evidence>
<dbReference type="PANTHER" id="PTHR47821:SF2">
    <property type="entry name" value="PHOSPHOGLYCERATE MUTASE FAMILY PROTEIN"/>
    <property type="match status" value="1"/>
</dbReference>
<comment type="caution">
    <text evidence="2">The sequence shown here is derived from an EMBL/GenBank/DDBJ whole genome shotgun (WGS) entry which is preliminary data.</text>
</comment>
<dbReference type="OMA" id="TAYACME"/>
<feature type="chain" id="PRO_5035219281" description="Phosphoglycerate mutase" evidence="1">
    <location>
        <begin position="24"/>
        <end position="293"/>
    </location>
</feature>
<dbReference type="Pfam" id="PF00300">
    <property type="entry name" value="His_Phos_1"/>
    <property type="match status" value="2"/>
</dbReference>
<dbReference type="EMBL" id="JAGTXO010000003">
    <property type="protein sequence ID" value="KAG8469184.1"/>
    <property type="molecule type" value="Genomic_DNA"/>
</dbReference>
<dbReference type="InterPro" id="IPR029033">
    <property type="entry name" value="His_PPase_superfam"/>
</dbReference>
<evidence type="ECO:0000313" key="2">
    <source>
        <dbReference type="EMBL" id="KAG8469184.1"/>
    </source>
</evidence>
<evidence type="ECO:0000256" key="1">
    <source>
        <dbReference type="SAM" id="SignalP"/>
    </source>
</evidence>
<dbReference type="InterPro" id="IPR013078">
    <property type="entry name" value="His_Pase_superF_clade-1"/>
</dbReference>
<dbReference type="SMART" id="SM00855">
    <property type="entry name" value="PGAM"/>
    <property type="match status" value="1"/>
</dbReference>
<dbReference type="OrthoDB" id="354304at2759"/>
<gene>
    <name evidence="2" type="ORF">KFE25_007702</name>
</gene>
<dbReference type="Proteomes" id="UP000751190">
    <property type="component" value="Unassembled WGS sequence"/>
</dbReference>
<evidence type="ECO:0000313" key="3">
    <source>
        <dbReference type="Proteomes" id="UP000751190"/>
    </source>
</evidence>
<dbReference type="Gene3D" id="3.40.50.1240">
    <property type="entry name" value="Phosphoglycerate mutase-like"/>
    <property type="match status" value="1"/>
</dbReference>
<dbReference type="PANTHER" id="PTHR47821">
    <property type="entry name" value="PHOSPHOGLYCERATE MUTASE FAMILY PROTEIN"/>
    <property type="match status" value="1"/>
</dbReference>
<dbReference type="CDD" id="cd07067">
    <property type="entry name" value="HP_PGM_like"/>
    <property type="match status" value="1"/>
</dbReference>
<organism evidence="2 3">
    <name type="scientific">Diacronema lutheri</name>
    <name type="common">Unicellular marine alga</name>
    <name type="synonym">Monochrysis lutheri</name>
    <dbReference type="NCBI Taxonomy" id="2081491"/>
    <lineage>
        <taxon>Eukaryota</taxon>
        <taxon>Haptista</taxon>
        <taxon>Haptophyta</taxon>
        <taxon>Pavlovophyceae</taxon>
        <taxon>Pavlovales</taxon>
        <taxon>Pavlovaceae</taxon>
        <taxon>Diacronema</taxon>
    </lineage>
</organism>
<proteinExistence type="predicted"/>
<feature type="signal peptide" evidence="1">
    <location>
        <begin position="1"/>
        <end position="23"/>
    </location>
</feature>
<sequence>MSVVRAAARRAAALGFLVPLASAMSSGASALAHAGTGYTLISTELLAQLMQVGQCPCSTEPLPPLKNCYFGLRHGQSEANVEGIISSDPAVGTIKHGLTLDGRLQARRAATRLIDMVGRERLDRLFFYSSDFTRAWQTAEEALSAVKNVIEYESSLFYPDRVELARVPDSLAGVARTPLLRERWFGSLDGKALRNYQHVWPRDLVSAEHCHFDVESVSAVAQRIRTLILEIEAERTGCSIVLTSHADTLQIAQVFIAGEDPRSFSQYRFANGEVRALRQDPASLPRPVPLTYQ</sequence>
<reference evidence="2" key="1">
    <citation type="submission" date="2021-05" db="EMBL/GenBank/DDBJ databases">
        <title>The genome of the haptophyte Pavlova lutheri (Diacronema luteri, Pavlovales) - a model for lipid biosynthesis in eukaryotic algae.</title>
        <authorList>
            <person name="Hulatt C.J."/>
            <person name="Posewitz M.C."/>
        </authorList>
    </citation>
    <scope>NUCLEOTIDE SEQUENCE</scope>
    <source>
        <strain evidence="2">NIVA-4/92</strain>
    </source>
</reference>
<dbReference type="AlphaFoldDB" id="A0A8J5XRL8"/>
<keyword evidence="1" id="KW-0732">Signal</keyword>
<protein>
    <recommendedName>
        <fullName evidence="4">Phosphoglycerate mutase</fullName>
    </recommendedName>
</protein>
<name>A0A8J5XRL8_DIALT</name>